<dbReference type="Gene3D" id="3.30.360.10">
    <property type="entry name" value="Dihydrodipicolinate Reductase, domain 2"/>
    <property type="match status" value="1"/>
</dbReference>
<feature type="active site" description="Proton acceptor" evidence="4">
    <location>
        <position position="241"/>
    </location>
</feature>
<dbReference type="GO" id="GO:0009086">
    <property type="term" value="P:methionine biosynthetic process"/>
    <property type="evidence" value="ECO:0007669"/>
    <property type="project" value="TreeGrafter"/>
</dbReference>
<evidence type="ECO:0000256" key="2">
    <source>
        <dbReference type="ARBA" id="ARBA00022857"/>
    </source>
</evidence>
<dbReference type="SMART" id="SM00859">
    <property type="entry name" value="Semialdhyde_dh"/>
    <property type="match status" value="1"/>
</dbReference>
<evidence type="ECO:0000313" key="7">
    <source>
        <dbReference type="EMBL" id="TYO75127.1"/>
    </source>
</evidence>
<dbReference type="PANTHER" id="PTHR46718:SF1">
    <property type="entry name" value="ASPARTATE-SEMIALDEHYDE DEHYDROGENASE"/>
    <property type="match status" value="1"/>
</dbReference>
<dbReference type="NCBIfam" id="NF006416">
    <property type="entry name" value="PRK08664.1"/>
    <property type="match status" value="1"/>
</dbReference>
<dbReference type="Pfam" id="PF02774">
    <property type="entry name" value="Semialdhyde_dhC"/>
    <property type="match status" value="1"/>
</dbReference>
<dbReference type="Proteomes" id="UP000323075">
    <property type="component" value="Unassembled WGS sequence"/>
</dbReference>
<reference evidence="7 9" key="2">
    <citation type="submission" date="2019-07" db="EMBL/GenBank/DDBJ databases">
        <title>Genomic Encyclopedia of Archaeal and Bacterial Type Strains, Phase II (KMG-II): from individual species to whole genera.</title>
        <authorList>
            <person name="Goeker M."/>
        </authorList>
    </citation>
    <scope>NUCLEOTIDE SEQUENCE [LARGE SCALE GENOMIC DNA]</scope>
    <source>
        <strain evidence="7 9">DSM 3754</strain>
    </source>
</reference>
<dbReference type="EMBL" id="CP038631">
    <property type="protein sequence ID" value="QCC45200.1"/>
    <property type="molecule type" value="Genomic_DNA"/>
</dbReference>
<keyword evidence="2" id="KW-0521">NADP</keyword>
<dbReference type="GO" id="GO:0050661">
    <property type="term" value="F:NADP binding"/>
    <property type="evidence" value="ECO:0007669"/>
    <property type="project" value="InterPro"/>
</dbReference>
<protein>
    <submittedName>
        <fullName evidence="6 7">Aspartate-semialdehyde dehydrogenase</fullName>
        <ecNumber evidence="6">1.2.1.11</ecNumber>
    </submittedName>
</protein>
<dbReference type="InterPro" id="IPR051823">
    <property type="entry name" value="ASADH-related"/>
</dbReference>
<dbReference type="SUPFAM" id="SSF55347">
    <property type="entry name" value="Glyceraldehyde-3-phosphate dehydrogenase-like, C-terminal domain"/>
    <property type="match status" value="1"/>
</dbReference>
<evidence type="ECO:0000313" key="9">
    <source>
        <dbReference type="Proteomes" id="UP000323075"/>
    </source>
</evidence>
<dbReference type="GeneID" id="68694155"/>
<accession>A0A4D6GTS2</accession>
<feature type="domain" description="Semialdehyde dehydrogenase NAD-binding" evidence="5">
    <location>
        <begin position="3"/>
        <end position="130"/>
    </location>
</feature>
<name>A0A4D6GTS2_HALS9</name>
<dbReference type="PIRSF" id="PIRSF000148">
    <property type="entry name" value="ASA_dh"/>
    <property type="match status" value="1"/>
</dbReference>
<dbReference type="Gene3D" id="3.40.50.720">
    <property type="entry name" value="NAD(P)-binding Rossmann-like Domain"/>
    <property type="match status" value="1"/>
</dbReference>
<dbReference type="Proteomes" id="UP000296216">
    <property type="component" value="Chromosome"/>
</dbReference>
<dbReference type="FunFam" id="3.30.360.10:FF:000087">
    <property type="entry name" value="Aspartate-semialdehyde dehydrogenase"/>
    <property type="match status" value="1"/>
</dbReference>
<dbReference type="CDD" id="cd02315">
    <property type="entry name" value="ScASADH_like_N"/>
    <property type="match status" value="1"/>
</dbReference>
<evidence type="ECO:0000313" key="6">
    <source>
        <dbReference type="EMBL" id="QCC45200.1"/>
    </source>
</evidence>
<dbReference type="PANTHER" id="PTHR46718">
    <property type="entry name" value="ASPARTATE-SEMIALDEHYDE DEHYDROGENASE"/>
    <property type="match status" value="1"/>
</dbReference>
<dbReference type="GO" id="GO:0009088">
    <property type="term" value="P:threonine biosynthetic process"/>
    <property type="evidence" value="ECO:0007669"/>
    <property type="project" value="UniProtKB-ARBA"/>
</dbReference>
<evidence type="ECO:0000256" key="4">
    <source>
        <dbReference type="PIRSR" id="PIRSR000148-1"/>
    </source>
</evidence>
<dbReference type="EMBL" id="VRYN01000007">
    <property type="protein sequence ID" value="TYO75127.1"/>
    <property type="molecule type" value="Genomic_DNA"/>
</dbReference>
<comment type="similarity">
    <text evidence="1">Belongs to the aspartate-semialdehyde dehydrogenase family.</text>
</comment>
<dbReference type="GO" id="GO:0004073">
    <property type="term" value="F:aspartate-semialdehyde dehydrogenase activity"/>
    <property type="evidence" value="ECO:0007669"/>
    <property type="project" value="UniProtKB-EC"/>
</dbReference>
<proteinExistence type="inferred from homology"/>
<sequence>MTTVGVLGATGAVGQRFVQLLAGHETFELSVVTASPDSAGETYRDAANWGLDTPVPESIAELPVQPTTPAAIPDDTALLFSALPSDVGAEVEPALCEAGFVVSSNASNERRAGDVPLVVPEVNADHLGLIDVQRDARGWDGALVKNPNCSTITMVPTLAALTEFGLDRVHVATLQAVSGAGYSGVTSMEILDNVVPHIGGEERKMETESRKLLGEFTGAEVQHHDAVVSASCNRVPTLDGHLENVFVETSDHPAPADVAAAFEDAPTLDLPSAPDPLIETFTAPERPQPRLDRMRGDGMAIAAGGIQTTDTGIQYNCLAHNTIRGAAGASILNGELLAREGWV</sequence>
<dbReference type="AlphaFoldDB" id="A0A4D6GTS2"/>
<evidence type="ECO:0000256" key="3">
    <source>
        <dbReference type="ARBA" id="ARBA00023002"/>
    </source>
</evidence>
<feature type="active site" description="Acyl-thioester intermediate" evidence="4">
    <location>
        <position position="149"/>
    </location>
</feature>
<dbReference type="CDD" id="cd18130">
    <property type="entry name" value="ASADH_C_arch_fung_like"/>
    <property type="match status" value="1"/>
</dbReference>
<dbReference type="InterPro" id="IPR036291">
    <property type="entry name" value="NAD(P)-bd_dom_sf"/>
</dbReference>
<dbReference type="InterPro" id="IPR000534">
    <property type="entry name" value="Semialdehyde_DH_NAD-bd"/>
</dbReference>
<organism evidence="6 8">
    <name type="scientific">Halobacterium salinarum (strain ATCC 33171 / DSM 3754 / JCM 8978 / NBRC 102687 / NCIMB 764 / 91-R6)</name>
    <dbReference type="NCBI Taxonomy" id="2597657"/>
    <lineage>
        <taxon>Archaea</taxon>
        <taxon>Methanobacteriati</taxon>
        <taxon>Methanobacteriota</taxon>
        <taxon>Stenosarchaea group</taxon>
        <taxon>Halobacteria</taxon>
        <taxon>Halobacteriales</taxon>
        <taxon>Halobacteriaceae</taxon>
        <taxon>Halobacterium</taxon>
    </lineage>
</organism>
<dbReference type="SUPFAM" id="SSF51735">
    <property type="entry name" value="NAD(P)-binding Rossmann-fold domains"/>
    <property type="match status" value="1"/>
</dbReference>
<reference evidence="6 8" key="1">
    <citation type="journal article" date="2019" name="Microbiol. Resour. Announc.">
        <title>The Genome Sequence of the Halobacterium salinarum Type Strain Is Closely Related to That of Laboratory Strains NRC-1 and R1.</title>
        <authorList>
            <person name="Pfeiffer F."/>
            <person name="Marchfelder A."/>
            <person name="Habermann B."/>
            <person name="Dyall-Smith M.L."/>
        </authorList>
    </citation>
    <scope>NUCLEOTIDE SEQUENCE [LARGE SCALE GENOMIC DNA]</scope>
    <source>
        <strain evidence="6">91-R6</strain>
        <strain evidence="8">ATCC 33171 / DSM 3754 / JCM 8978 / NBRC 102687 / NCIMB 764 / 91-R6</strain>
    </source>
</reference>
<dbReference type="Pfam" id="PF01118">
    <property type="entry name" value="Semialdhyde_dh"/>
    <property type="match status" value="1"/>
</dbReference>
<dbReference type="RefSeq" id="WP_010903044.1">
    <property type="nucleotide sequence ID" value="NZ_VRYN01000007.1"/>
</dbReference>
<keyword evidence="3 6" id="KW-0560">Oxidoreductase</keyword>
<dbReference type="InterPro" id="IPR012280">
    <property type="entry name" value="Semialdhyde_DH_dimer_dom"/>
</dbReference>
<evidence type="ECO:0000256" key="1">
    <source>
        <dbReference type="ARBA" id="ARBA00010584"/>
    </source>
</evidence>
<dbReference type="GO" id="GO:0046983">
    <property type="term" value="F:protein dimerization activity"/>
    <property type="evidence" value="ECO:0007669"/>
    <property type="project" value="InterPro"/>
</dbReference>
<gene>
    <name evidence="6" type="primary">asd</name>
    <name evidence="7" type="ORF">APQ99_02087</name>
    <name evidence="6" type="ORF">HBSAL_07745</name>
</gene>
<evidence type="ECO:0000313" key="8">
    <source>
        <dbReference type="Proteomes" id="UP000296216"/>
    </source>
</evidence>
<reference evidence="6" key="3">
    <citation type="journal article" name="MicrobiologyOpen">
        <title>Whole-genome comparison between the type strain of Halobacterium salinarum (DSM 3754(T)) and the laboratory strains R1 and NRC-1.</title>
        <authorList>
            <person name="Pfeiffer F."/>
            <person name="Losensky G."/>
            <person name="Marchfelder A."/>
            <person name="Habermann B."/>
            <person name="Dyall-Smith M."/>
        </authorList>
    </citation>
    <scope>NUCLEOTIDE SEQUENCE</scope>
    <source>
        <strain evidence="6">91-R6</strain>
    </source>
</reference>
<dbReference type="NCBIfam" id="TIGR00978">
    <property type="entry name" value="asd_EA"/>
    <property type="match status" value="1"/>
</dbReference>
<dbReference type="EC" id="1.2.1.11" evidence="6"/>
<dbReference type="InterPro" id="IPR005676">
    <property type="entry name" value="Asp_semi-ald_DH_pep-lack"/>
</dbReference>
<dbReference type="GO" id="GO:0051287">
    <property type="term" value="F:NAD binding"/>
    <property type="evidence" value="ECO:0007669"/>
    <property type="project" value="InterPro"/>
</dbReference>
<evidence type="ECO:0000259" key="5">
    <source>
        <dbReference type="SMART" id="SM00859"/>
    </source>
</evidence>